<proteinExistence type="inferred from homology"/>
<dbReference type="PIRSF" id="PIRSF000103">
    <property type="entry name" value="HIBADH"/>
    <property type="match status" value="1"/>
</dbReference>
<evidence type="ECO:0000256" key="2">
    <source>
        <dbReference type="ARBA" id="ARBA00023002"/>
    </source>
</evidence>
<dbReference type="Gene3D" id="1.10.1040.10">
    <property type="entry name" value="N-(1-d-carboxylethyl)-l-norvaline Dehydrogenase, domain 2"/>
    <property type="match status" value="1"/>
</dbReference>
<evidence type="ECO:0000313" key="8">
    <source>
        <dbReference type="Proteomes" id="UP000308705"/>
    </source>
</evidence>
<organism evidence="7 8">
    <name type="scientific">Herbidospora galbida</name>
    <dbReference type="NCBI Taxonomy" id="2575442"/>
    <lineage>
        <taxon>Bacteria</taxon>
        <taxon>Bacillati</taxon>
        <taxon>Actinomycetota</taxon>
        <taxon>Actinomycetes</taxon>
        <taxon>Streptosporangiales</taxon>
        <taxon>Streptosporangiaceae</taxon>
        <taxon>Herbidospora</taxon>
    </lineage>
</organism>
<dbReference type="GO" id="GO:0016054">
    <property type="term" value="P:organic acid catabolic process"/>
    <property type="evidence" value="ECO:0007669"/>
    <property type="project" value="UniProtKB-ARBA"/>
</dbReference>
<dbReference type="Proteomes" id="UP000308705">
    <property type="component" value="Unassembled WGS sequence"/>
</dbReference>
<dbReference type="SUPFAM" id="SSF48179">
    <property type="entry name" value="6-phosphogluconate dehydrogenase C-terminal domain-like"/>
    <property type="match status" value="1"/>
</dbReference>
<gene>
    <name evidence="7" type="ORF">FDA94_26500</name>
</gene>
<dbReference type="InterPro" id="IPR036291">
    <property type="entry name" value="NAD(P)-bd_dom_sf"/>
</dbReference>
<dbReference type="PANTHER" id="PTHR43580:SF2">
    <property type="entry name" value="CYTOKINE-LIKE NUCLEAR FACTOR N-PAC"/>
    <property type="match status" value="1"/>
</dbReference>
<dbReference type="InterPro" id="IPR029154">
    <property type="entry name" value="HIBADH-like_NADP-bd"/>
</dbReference>
<protein>
    <submittedName>
        <fullName evidence="7">NAD(P)-dependent oxidoreductase</fullName>
    </submittedName>
</protein>
<dbReference type="PANTHER" id="PTHR43580">
    <property type="entry name" value="OXIDOREDUCTASE GLYR1-RELATED"/>
    <property type="match status" value="1"/>
</dbReference>
<dbReference type="InterPro" id="IPR013328">
    <property type="entry name" value="6PGD_dom2"/>
</dbReference>
<accession>A0A4V5V0N1</accession>
<reference evidence="7 8" key="1">
    <citation type="submission" date="2019-04" db="EMBL/GenBank/DDBJ databases">
        <title>Herbidospora sp. NEAU-GS14.nov., a novel actinomycete isolated from soil.</title>
        <authorList>
            <person name="Han L."/>
        </authorList>
    </citation>
    <scope>NUCLEOTIDE SEQUENCE [LARGE SCALE GENOMIC DNA]</scope>
    <source>
        <strain evidence="7 8">NEAU-GS14</strain>
    </source>
</reference>
<evidence type="ECO:0000313" key="7">
    <source>
        <dbReference type="EMBL" id="TKK85223.1"/>
    </source>
</evidence>
<sequence length="273" mass="27914">MIAFLGLGNMGSPMARRLVAAGQKVTVWNRTRKELDGAAVAGSPAEAVSGAPIVISMLSNPAAVAEVVEAAKPGLSAGTIWVEMSTIGPDAVAEVRAQLPDDVRLVDAPVLGTVGPATEGKLRVIAGGDAADVDQVRDVLGVFGTVHHYGGPGSGAKMKLAVMAGQLSVQVLLAENLAYVRRLGLSADDYFDLLDATLLGTAGERLRPVVENGVPETRFKLALAAKDLTLATEGPGEVQTLTAAARDRFAQAAAAGHGEADVTGIVPALLELP</sequence>
<dbReference type="InterPro" id="IPR015815">
    <property type="entry name" value="HIBADH-related"/>
</dbReference>
<dbReference type="GO" id="GO:0050661">
    <property type="term" value="F:NADP binding"/>
    <property type="evidence" value="ECO:0007669"/>
    <property type="project" value="InterPro"/>
</dbReference>
<dbReference type="PROSITE" id="PS00895">
    <property type="entry name" value="3_HYDROXYISOBUT_DH"/>
    <property type="match status" value="1"/>
</dbReference>
<dbReference type="InterPro" id="IPR008927">
    <property type="entry name" value="6-PGluconate_DH-like_C_sf"/>
</dbReference>
<comment type="similarity">
    <text evidence="1">Belongs to the HIBADH-related family.</text>
</comment>
<dbReference type="EMBL" id="SZQA01000029">
    <property type="protein sequence ID" value="TKK85223.1"/>
    <property type="molecule type" value="Genomic_DNA"/>
</dbReference>
<evidence type="ECO:0000256" key="4">
    <source>
        <dbReference type="PIRSR" id="PIRSR000103-1"/>
    </source>
</evidence>
<dbReference type="Pfam" id="PF03446">
    <property type="entry name" value="NAD_binding_2"/>
    <property type="match status" value="1"/>
</dbReference>
<feature type="domain" description="3-hydroxyisobutyrate dehydrogenase-like NAD-binding" evidence="6">
    <location>
        <begin position="153"/>
        <end position="267"/>
    </location>
</feature>
<dbReference type="InterPro" id="IPR002204">
    <property type="entry name" value="3-OH-isobutyrate_DH-rel_CS"/>
</dbReference>
<dbReference type="Pfam" id="PF14833">
    <property type="entry name" value="NAD_binding_11"/>
    <property type="match status" value="1"/>
</dbReference>
<comment type="caution">
    <text evidence="7">The sequence shown here is derived from an EMBL/GenBank/DDBJ whole genome shotgun (WGS) entry which is preliminary data.</text>
</comment>
<dbReference type="SUPFAM" id="SSF51735">
    <property type="entry name" value="NAD(P)-binding Rossmann-fold domains"/>
    <property type="match status" value="1"/>
</dbReference>
<keyword evidence="2" id="KW-0560">Oxidoreductase</keyword>
<evidence type="ECO:0000259" key="5">
    <source>
        <dbReference type="Pfam" id="PF03446"/>
    </source>
</evidence>
<dbReference type="GO" id="GO:0016491">
    <property type="term" value="F:oxidoreductase activity"/>
    <property type="evidence" value="ECO:0007669"/>
    <property type="project" value="UniProtKB-KW"/>
</dbReference>
<dbReference type="InterPro" id="IPR006115">
    <property type="entry name" value="6PGDH_NADP-bd"/>
</dbReference>
<keyword evidence="3" id="KW-0520">NAD</keyword>
<dbReference type="AlphaFoldDB" id="A0A4V5V0N1"/>
<evidence type="ECO:0000256" key="1">
    <source>
        <dbReference type="ARBA" id="ARBA00009080"/>
    </source>
</evidence>
<feature type="domain" description="6-phosphogluconate dehydrogenase NADP-binding" evidence="5">
    <location>
        <begin position="2"/>
        <end position="147"/>
    </location>
</feature>
<keyword evidence="8" id="KW-1185">Reference proteome</keyword>
<feature type="active site" evidence="4">
    <location>
        <position position="159"/>
    </location>
</feature>
<dbReference type="Gene3D" id="3.40.50.720">
    <property type="entry name" value="NAD(P)-binding Rossmann-like Domain"/>
    <property type="match status" value="1"/>
</dbReference>
<evidence type="ECO:0000256" key="3">
    <source>
        <dbReference type="ARBA" id="ARBA00023027"/>
    </source>
</evidence>
<dbReference type="InterPro" id="IPR051265">
    <property type="entry name" value="HIBADH-related_NP60_sf"/>
</dbReference>
<dbReference type="GO" id="GO:0051287">
    <property type="term" value="F:NAD binding"/>
    <property type="evidence" value="ECO:0007669"/>
    <property type="project" value="InterPro"/>
</dbReference>
<name>A0A4V5V0N1_9ACTN</name>
<evidence type="ECO:0000259" key="6">
    <source>
        <dbReference type="Pfam" id="PF14833"/>
    </source>
</evidence>